<dbReference type="EMBL" id="DSBW01000054">
    <property type="protein sequence ID" value="HED30532.1"/>
    <property type="molecule type" value="Genomic_DNA"/>
</dbReference>
<evidence type="ECO:0000256" key="5">
    <source>
        <dbReference type="ARBA" id="ARBA00023136"/>
    </source>
</evidence>
<dbReference type="CDD" id="cd07984">
    <property type="entry name" value="LPLAT_LABLAT-like"/>
    <property type="match status" value="1"/>
</dbReference>
<evidence type="ECO:0000256" key="3">
    <source>
        <dbReference type="ARBA" id="ARBA00022519"/>
    </source>
</evidence>
<dbReference type="PANTHER" id="PTHR30606">
    <property type="entry name" value="LIPID A BIOSYNTHESIS LAUROYL ACYLTRANSFERASE"/>
    <property type="match status" value="1"/>
</dbReference>
<evidence type="ECO:0000256" key="6">
    <source>
        <dbReference type="ARBA" id="ARBA00023315"/>
    </source>
</evidence>
<comment type="subcellular location">
    <subcellularLocation>
        <location evidence="1">Cell inner membrane</location>
    </subcellularLocation>
</comment>
<keyword evidence="6 7" id="KW-0012">Acyltransferase</keyword>
<sequence length="303" mass="34752">MADSIPYKKRWKRSSNKAVYIVFRFLGSVVRRLERRRFEWLAFRSGDLLFSVLRVRRKLVEENLALTFPSRSAGEIRHIARQVYRNMVVNLLEVLRIPLIGTPEGARELIDLDMSGFLARTRDQGKGGMLISAHFGNWEIAGVCAGLLGVPMTVVAKRLKNRDIDREINGFRQMYGNGVLYKKQALREGLRLLRSGGVLTILGDQSDPNEGFVMPFLGRPASVFLGPAFLALKADVPVFVVLTRRQPNGRYVLDIVEIPTDDLSVGKEGVRELTRRYTSVIEEYILRYPEEWFWLHDRWKRSG</sequence>
<dbReference type="GO" id="GO:0005886">
    <property type="term" value="C:plasma membrane"/>
    <property type="evidence" value="ECO:0007669"/>
    <property type="project" value="UniProtKB-SubCell"/>
</dbReference>
<dbReference type="InterPro" id="IPR004960">
    <property type="entry name" value="LipA_acyltrans"/>
</dbReference>
<accession>A0A831WP55</accession>
<keyword evidence="2" id="KW-1003">Cell membrane</keyword>
<dbReference type="AlphaFoldDB" id="A0A831WP55"/>
<dbReference type="Pfam" id="PF03279">
    <property type="entry name" value="Lip_A_acyltrans"/>
    <property type="match status" value="1"/>
</dbReference>
<proteinExistence type="predicted"/>
<organism evidence="7">
    <name type="scientific">Prosthecochloris aestuarii</name>
    <dbReference type="NCBI Taxonomy" id="1102"/>
    <lineage>
        <taxon>Bacteria</taxon>
        <taxon>Pseudomonadati</taxon>
        <taxon>Chlorobiota</taxon>
        <taxon>Chlorobiia</taxon>
        <taxon>Chlorobiales</taxon>
        <taxon>Chlorobiaceae</taxon>
        <taxon>Prosthecochloris</taxon>
    </lineage>
</organism>
<protein>
    <submittedName>
        <fullName evidence="7">Lipid A biosynthesis acyltransferase</fullName>
    </submittedName>
</protein>
<evidence type="ECO:0000256" key="1">
    <source>
        <dbReference type="ARBA" id="ARBA00004533"/>
    </source>
</evidence>
<evidence type="ECO:0000256" key="2">
    <source>
        <dbReference type="ARBA" id="ARBA00022475"/>
    </source>
</evidence>
<keyword evidence="4" id="KW-0808">Transferase</keyword>
<keyword evidence="3" id="KW-0997">Cell inner membrane</keyword>
<gene>
    <name evidence="7" type="ORF">ENN50_02330</name>
</gene>
<keyword evidence="5" id="KW-0472">Membrane</keyword>
<comment type="caution">
    <text evidence="7">The sequence shown here is derived from an EMBL/GenBank/DDBJ whole genome shotgun (WGS) entry which is preliminary data.</text>
</comment>
<name>A0A831WP55_PROAE</name>
<evidence type="ECO:0000313" key="7">
    <source>
        <dbReference type="EMBL" id="HED30532.1"/>
    </source>
</evidence>
<dbReference type="Proteomes" id="UP000886335">
    <property type="component" value="Unassembled WGS sequence"/>
</dbReference>
<dbReference type="GO" id="GO:0009247">
    <property type="term" value="P:glycolipid biosynthetic process"/>
    <property type="evidence" value="ECO:0007669"/>
    <property type="project" value="UniProtKB-ARBA"/>
</dbReference>
<evidence type="ECO:0000256" key="4">
    <source>
        <dbReference type="ARBA" id="ARBA00022679"/>
    </source>
</evidence>
<dbReference type="GO" id="GO:0016746">
    <property type="term" value="F:acyltransferase activity"/>
    <property type="evidence" value="ECO:0007669"/>
    <property type="project" value="UniProtKB-KW"/>
</dbReference>
<reference evidence="7" key="1">
    <citation type="journal article" date="2020" name="mSystems">
        <title>Genome- and Community-Level Interaction Insights into Carbon Utilization and Element Cycling Functions of Hydrothermarchaeota in Hydrothermal Sediment.</title>
        <authorList>
            <person name="Zhou Z."/>
            <person name="Liu Y."/>
            <person name="Xu W."/>
            <person name="Pan J."/>
            <person name="Luo Z.H."/>
            <person name="Li M."/>
        </authorList>
    </citation>
    <scope>NUCLEOTIDE SEQUENCE [LARGE SCALE GENOMIC DNA]</scope>
    <source>
        <strain evidence="7">SpSt-1181</strain>
    </source>
</reference>
<dbReference type="PANTHER" id="PTHR30606:SF10">
    <property type="entry name" value="PHOSPHATIDYLINOSITOL MANNOSIDE ACYLTRANSFERASE"/>
    <property type="match status" value="1"/>
</dbReference>